<evidence type="ECO:0000256" key="1">
    <source>
        <dbReference type="ARBA" id="ARBA00004651"/>
    </source>
</evidence>
<evidence type="ECO:0000259" key="9">
    <source>
        <dbReference type="PROSITE" id="PS50850"/>
    </source>
</evidence>
<dbReference type="AlphaFoldDB" id="A0A4Q5N4B1"/>
<dbReference type="Proteomes" id="UP000293764">
    <property type="component" value="Unassembled WGS sequence"/>
</dbReference>
<dbReference type="PANTHER" id="PTHR23515">
    <property type="entry name" value="HIGH-AFFINITY NITRATE TRANSPORTER 2.3"/>
    <property type="match status" value="1"/>
</dbReference>
<comment type="similarity">
    <text evidence="2">Belongs to the major facilitator superfamily. Nitrate/nitrite porter (TC 2.A.1.8) family.</text>
</comment>
<dbReference type="GO" id="GO:0042128">
    <property type="term" value="P:nitrate assimilation"/>
    <property type="evidence" value="ECO:0007669"/>
    <property type="project" value="UniProtKB-KW"/>
</dbReference>
<evidence type="ECO:0000256" key="8">
    <source>
        <dbReference type="SAM" id="Phobius"/>
    </source>
</evidence>
<name>A0A4Q5N4B1_9MICO</name>
<feature type="transmembrane region" description="Helical" evidence="8">
    <location>
        <begin position="278"/>
        <end position="298"/>
    </location>
</feature>
<comment type="caution">
    <text evidence="10">The sequence shown here is derived from an EMBL/GenBank/DDBJ whole genome shotgun (WGS) entry which is preliminary data.</text>
</comment>
<feature type="transmembrane region" description="Helical" evidence="8">
    <location>
        <begin position="130"/>
        <end position="154"/>
    </location>
</feature>
<feature type="transmembrane region" description="Helical" evidence="8">
    <location>
        <begin position="166"/>
        <end position="185"/>
    </location>
</feature>
<dbReference type="InterPro" id="IPR044772">
    <property type="entry name" value="NO3_transporter"/>
</dbReference>
<evidence type="ECO:0000256" key="3">
    <source>
        <dbReference type="ARBA" id="ARBA00022692"/>
    </source>
</evidence>
<evidence type="ECO:0000256" key="2">
    <source>
        <dbReference type="ARBA" id="ARBA00008432"/>
    </source>
</evidence>
<evidence type="ECO:0000256" key="4">
    <source>
        <dbReference type="ARBA" id="ARBA00022989"/>
    </source>
</evidence>
<keyword evidence="6 8" id="KW-0472">Membrane</keyword>
<dbReference type="InterPro" id="IPR020846">
    <property type="entry name" value="MFS_dom"/>
</dbReference>
<feature type="transmembrane region" description="Helical" evidence="8">
    <location>
        <begin position="395"/>
        <end position="412"/>
    </location>
</feature>
<evidence type="ECO:0000256" key="5">
    <source>
        <dbReference type="ARBA" id="ARBA00023063"/>
    </source>
</evidence>
<keyword evidence="11" id="KW-1185">Reference proteome</keyword>
<evidence type="ECO:0000256" key="7">
    <source>
        <dbReference type="SAM" id="MobiDB-lite"/>
    </source>
</evidence>
<comment type="subcellular location">
    <subcellularLocation>
        <location evidence="1">Cell membrane</location>
        <topology evidence="1">Multi-pass membrane protein</topology>
    </subcellularLocation>
</comment>
<feature type="transmembrane region" description="Helical" evidence="8">
    <location>
        <begin position="197"/>
        <end position="215"/>
    </location>
</feature>
<evidence type="ECO:0000256" key="6">
    <source>
        <dbReference type="ARBA" id="ARBA00023136"/>
    </source>
</evidence>
<keyword evidence="3 8" id="KW-0812">Transmembrane</keyword>
<gene>
    <name evidence="10" type="ORF">EUA98_00550</name>
</gene>
<protein>
    <submittedName>
        <fullName evidence="10">NarK/NasA family nitrate transporter</fullName>
    </submittedName>
</protein>
<sequence length="427" mass="43142">MAEGQGRLEGQGSSPLAATTPGSPTPAGDQSPSATPALASRMLVLAMLGFMVNFWAWALISPLGAAYRDQLGLTVFQQAVLVAVPVIVGSLGRIPVGALTDRVGARIMFPAISILTVLPVLYVGLVAESFAAMLVGGFFLGLGGTAFAIGVPLVNSWYPPVRRGTALGIFGIGMGGTAISAFTTVRLTDSLGPEAPFLIVAGVLTVYAIVSALLIRDAPGRVRPTGSFLARTWATAKIPATAQLSFVYAVGFGGFVAFSVYLPTYLINAFDLVPNDAAMRTAGFVVLAVAARPVGGWLSDRYNPVSVLVVDFTAAAVLAGLAALELPLVPVGTIAFLGLAAALGSSAGATFALVAILAPKTKVGAVTGIVGAAGGLGGFVPPLVMGAVFSAVGDYSIGLALLAVVSLSAALFTRGPLRRSARAVATV</sequence>
<dbReference type="PROSITE" id="PS50850">
    <property type="entry name" value="MFS"/>
    <property type="match status" value="1"/>
</dbReference>
<dbReference type="InterPro" id="IPR011701">
    <property type="entry name" value="MFS"/>
</dbReference>
<evidence type="ECO:0000313" key="11">
    <source>
        <dbReference type="Proteomes" id="UP000293764"/>
    </source>
</evidence>
<accession>A0A4Q5N4B1</accession>
<reference evidence="10 11" key="1">
    <citation type="submission" date="2019-01" db="EMBL/GenBank/DDBJ databases">
        <title>Novel species of Cellulomonas.</title>
        <authorList>
            <person name="Liu Q."/>
            <person name="Xin Y.-H."/>
        </authorList>
    </citation>
    <scope>NUCLEOTIDE SEQUENCE [LARGE SCALE GENOMIC DNA]</scope>
    <source>
        <strain evidence="10 11">HLT2-17</strain>
    </source>
</reference>
<dbReference type="SUPFAM" id="SSF103473">
    <property type="entry name" value="MFS general substrate transporter"/>
    <property type="match status" value="1"/>
</dbReference>
<keyword evidence="5" id="KW-0534">Nitrate assimilation</keyword>
<dbReference type="GO" id="GO:0005886">
    <property type="term" value="C:plasma membrane"/>
    <property type="evidence" value="ECO:0007669"/>
    <property type="project" value="UniProtKB-SubCell"/>
</dbReference>
<feature type="transmembrane region" description="Helical" evidence="8">
    <location>
        <begin position="43"/>
        <end position="65"/>
    </location>
</feature>
<feature type="compositionally biased region" description="Polar residues" evidence="7">
    <location>
        <begin position="11"/>
        <end position="34"/>
    </location>
</feature>
<feature type="transmembrane region" description="Helical" evidence="8">
    <location>
        <begin position="103"/>
        <end position="124"/>
    </location>
</feature>
<feature type="region of interest" description="Disordered" evidence="7">
    <location>
        <begin position="1"/>
        <end position="34"/>
    </location>
</feature>
<dbReference type="EMBL" id="SDWW01000001">
    <property type="protein sequence ID" value="RYV53060.1"/>
    <property type="molecule type" value="Genomic_DNA"/>
</dbReference>
<dbReference type="InterPro" id="IPR036259">
    <property type="entry name" value="MFS_trans_sf"/>
</dbReference>
<feature type="transmembrane region" description="Helical" evidence="8">
    <location>
        <begin position="365"/>
        <end position="389"/>
    </location>
</feature>
<dbReference type="Pfam" id="PF07690">
    <property type="entry name" value="MFS_1"/>
    <property type="match status" value="1"/>
</dbReference>
<feature type="transmembrane region" description="Helical" evidence="8">
    <location>
        <begin position="305"/>
        <end position="324"/>
    </location>
</feature>
<feature type="transmembrane region" description="Helical" evidence="8">
    <location>
        <begin position="246"/>
        <end position="266"/>
    </location>
</feature>
<feature type="transmembrane region" description="Helical" evidence="8">
    <location>
        <begin position="336"/>
        <end position="358"/>
    </location>
</feature>
<dbReference type="OrthoDB" id="9771451at2"/>
<dbReference type="GO" id="GO:0015112">
    <property type="term" value="F:nitrate transmembrane transporter activity"/>
    <property type="evidence" value="ECO:0007669"/>
    <property type="project" value="InterPro"/>
</dbReference>
<proteinExistence type="inferred from homology"/>
<feature type="transmembrane region" description="Helical" evidence="8">
    <location>
        <begin position="71"/>
        <end position="91"/>
    </location>
</feature>
<feature type="domain" description="Major facilitator superfamily (MFS) profile" evidence="9">
    <location>
        <begin position="42"/>
        <end position="418"/>
    </location>
</feature>
<dbReference type="Gene3D" id="1.20.1250.20">
    <property type="entry name" value="MFS general substrate transporter like domains"/>
    <property type="match status" value="2"/>
</dbReference>
<evidence type="ECO:0000313" key="10">
    <source>
        <dbReference type="EMBL" id="RYV53060.1"/>
    </source>
</evidence>
<organism evidence="10 11">
    <name type="scientific">Pengzhenrongella frigida</name>
    <dbReference type="NCBI Taxonomy" id="1259133"/>
    <lineage>
        <taxon>Bacteria</taxon>
        <taxon>Bacillati</taxon>
        <taxon>Actinomycetota</taxon>
        <taxon>Actinomycetes</taxon>
        <taxon>Micrococcales</taxon>
        <taxon>Pengzhenrongella</taxon>
    </lineage>
</organism>
<keyword evidence="4 8" id="KW-1133">Transmembrane helix</keyword>